<feature type="binding site" evidence="10">
    <location>
        <position position="286"/>
    </location>
    <ligand>
        <name>UDP-N-acetyl-alpha-D-glucosamine</name>
        <dbReference type="ChEBI" id="CHEBI:57705"/>
    </ligand>
</feature>
<dbReference type="EMBL" id="CP003155">
    <property type="protein sequence ID" value="AEV28411.1"/>
    <property type="molecule type" value="Genomic_DNA"/>
</dbReference>
<keyword evidence="10" id="KW-0997">Cell inner membrane</keyword>
<gene>
    <name evidence="10" type="primary">murG</name>
    <name evidence="13" type="ordered locus">SpiGrapes_0560</name>
</gene>
<dbReference type="GO" id="GO:0051301">
    <property type="term" value="P:cell division"/>
    <property type="evidence" value="ECO:0007669"/>
    <property type="project" value="UniProtKB-KW"/>
</dbReference>
<dbReference type="HAMAP" id="MF_00033">
    <property type="entry name" value="MurG"/>
    <property type="match status" value="1"/>
</dbReference>
<evidence type="ECO:0000256" key="4">
    <source>
        <dbReference type="ARBA" id="ARBA00022679"/>
    </source>
</evidence>
<dbReference type="CDD" id="cd03785">
    <property type="entry name" value="GT28_MurG"/>
    <property type="match status" value="1"/>
</dbReference>
<dbReference type="InterPro" id="IPR007235">
    <property type="entry name" value="Glyco_trans_28_C"/>
</dbReference>
<dbReference type="InterPro" id="IPR004276">
    <property type="entry name" value="GlycoTrans_28_N"/>
</dbReference>
<dbReference type="KEGG" id="sgp:SpiGrapes_0560"/>
<evidence type="ECO:0000256" key="5">
    <source>
        <dbReference type="ARBA" id="ARBA00022960"/>
    </source>
</evidence>
<dbReference type="SUPFAM" id="SSF53756">
    <property type="entry name" value="UDP-Glycosyltransferase/glycogen phosphorylase"/>
    <property type="match status" value="1"/>
</dbReference>
<keyword evidence="14" id="KW-1185">Reference proteome</keyword>
<keyword evidence="6 10" id="KW-0573">Peptidoglycan synthesis</keyword>
<dbReference type="GO" id="GO:0008360">
    <property type="term" value="P:regulation of cell shape"/>
    <property type="evidence" value="ECO:0007669"/>
    <property type="project" value="UniProtKB-KW"/>
</dbReference>
<keyword evidence="1 10" id="KW-1003">Cell membrane</keyword>
<comment type="function">
    <text evidence="10">Cell wall formation. Catalyzes the transfer of a GlcNAc subunit on undecaprenyl-pyrophosphoryl-MurNAc-pentapeptide (lipid intermediate I) to form undecaprenyl-pyrophosphoryl-MurNAc-(pentapeptide)GlcNAc (lipid intermediate II).</text>
</comment>
<name>G8QXB0_SPHPG</name>
<dbReference type="AlphaFoldDB" id="G8QXB0"/>
<evidence type="ECO:0000256" key="7">
    <source>
        <dbReference type="ARBA" id="ARBA00023136"/>
    </source>
</evidence>
<sequence length="354" mass="38341">MLVCYTGGGTLGHILPALSVHEVLKEENGYRCFWIGREDEGERAAVEREGIAFHAIQSGKFRRYASVQNLSDGFRLFAAFFQALSILKKERPDILFSKGGFVSVPPVLAARVLHIPIVTHESDASPGLATKLIAPFASAICLGYESAGATLPQKKIVYSGNPIRTALLQASTFSIRERLSLSSDLPLVFVMGGSQGAMQINALVRENLDALCEKAFVYHQCGKRDFMELKHKNYLAVDMVGDDMACLYRESTLVVSRGGAGALSELAYFGCPSIIVPLSLGSRGDQIANASLLKANTAAVVLESAVDAKNFLEAVTYLLENSEKRSILSQHIKEMAIADSQQIIASVIRSKAII</sequence>
<dbReference type="GO" id="GO:0050511">
    <property type="term" value="F:undecaprenyldiphospho-muramoylpentapeptide beta-N-acetylglucosaminyltransferase activity"/>
    <property type="evidence" value="ECO:0007669"/>
    <property type="project" value="UniProtKB-UniRule"/>
</dbReference>
<accession>G8QXB0</accession>
<dbReference type="InterPro" id="IPR006009">
    <property type="entry name" value="GlcNAc_MurG"/>
</dbReference>
<comment type="caution">
    <text evidence="10">Lacks conserved residue(s) required for the propagation of feature annotation.</text>
</comment>
<feature type="binding site" evidence="10">
    <location>
        <position position="164"/>
    </location>
    <ligand>
        <name>UDP-N-acetyl-alpha-D-glucosamine</name>
        <dbReference type="ChEBI" id="CHEBI:57705"/>
    </ligand>
</feature>
<dbReference type="GO" id="GO:0005975">
    <property type="term" value="P:carbohydrate metabolic process"/>
    <property type="evidence" value="ECO:0007669"/>
    <property type="project" value="InterPro"/>
</dbReference>
<evidence type="ECO:0000259" key="11">
    <source>
        <dbReference type="Pfam" id="PF03033"/>
    </source>
</evidence>
<dbReference type="GO" id="GO:0009252">
    <property type="term" value="P:peptidoglycan biosynthetic process"/>
    <property type="evidence" value="ECO:0007669"/>
    <property type="project" value="UniProtKB-UniRule"/>
</dbReference>
<feature type="domain" description="Glycosyl transferase family 28 C-terminal" evidence="12">
    <location>
        <begin position="188"/>
        <end position="326"/>
    </location>
</feature>
<evidence type="ECO:0000256" key="8">
    <source>
        <dbReference type="ARBA" id="ARBA00023306"/>
    </source>
</evidence>
<comment type="subcellular location">
    <subcellularLocation>
        <location evidence="10">Cell inner membrane</location>
        <topology evidence="10">Peripheral membrane protein</topology>
        <orientation evidence="10">Cytoplasmic side</orientation>
    </subcellularLocation>
</comment>
<keyword evidence="2 10" id="KW-0132">Cell division</keyword>
<evidence type="ECO:0000313" key="14">
    <source>
        <dbReference type="Proteomes" id="UP000005632"/>
    </source>
</evidence>
<dbReference type="STRING" id="158190.SpiGrapes_0560"/>
<dbReference type="Pfam" id="PF04101">
    <property type="entry name" value="Glyco_tran_28_C"/>
    <property type="match status" value="1"/>
</dbReference>
<dbReference type="GO" id="GO:0051991">
    <property type="term" value="F:UDP-N-acetyl-D-glucosamine:N-acetylmuramoyl-L-alanyl-D-glutamyl-meso-2,6-diaminopimelyl-D-alanyl-D-alanine-diphosphoundecaprenol 4-beta-N-acetylglucosaminlytransferase activity"/>
    <property type="evidence" value="ECO:0007669"/>
    <property type="project" value="RHEA"/>
</dbReference>
<evidence type="ECO:0000256" key="10">
    <source>
        <dbReference type="HAMAP-Rule" id="MF_00033"/>
    </source>
</evidence>
<dbReference type="HOGENOM" id="CLU_037404_0_0_12"/>
<reference evidence="13 14" key="1">
    <citation type="submission" date="2011-11" db="EMBL/GenBank/DDBJ databases">
        <title>Complete sequence of Spirochaeta sp. grapes.</title>
        <authorList>
            <consortium name="US DOE Joint Genome Institute"/>
            <person name="Lucas S."/>
            <person name="Han J."/>
            <person name="Lapidus A."/>
            <person name="Cheng J.-F."/>
            <person name="Goodwin L."/>
            <person name="Pitluck S."/>
            <person name="Peters L."/>
            <person name="Ovchinnikova G."/>
            <person name="Munk A.C."/>
            <person name="Detter J.C."/>
            <person name="Han C."/>
            <person name="Tapia R."/>
            <person name="Land M."/>
            <person name="Hauser L."/>
            <person name="Kyrpides N."/>
            <person name="Ivanova N."/>
            <person name="Pagani I."/>
            <person name="Ritalahtilisa K."/>
            <person name="Loeffler F."/>
            <person name="Woyke T."/>
        </authorList>
    </citation>
    <scope>NUCLEOTIDE SEQUENCE [LARGE SCALE GENOMIC DNA]</scope>
    <source>
        <strain evidence="14">ATCC BAA-1885 / DSM 22778 / Grapes</strain>
    </source>
</reference>
<keyword evidence="4 10" id="KW-0808">Transferase</keyword>
<evidence type="ECO:0000259" key="12">
    <source>
        <dbReference type="Pfam" id="PF04101"/>
    </source>
</evidence>
<dbReference type="NCBIfam" id="TIGR01133">
    <property type="entry name" value="murG"/>
    <property type="match status" value="1"/>
</dbReference>
<protein>
    <recommendedName>
        <fullName evidence="10">UDP-N-acetylglucosamine--N-acetylmuramyl-(pentapeptide) pyrophosphoryl-undecaprenol N-acetylglucosamine transferase</fullName>
        <ecNumber evidence="10">2.4.1.227</ecNumber>
    </recommendedName>
    <alternativeName>
        <fullName evidence="10">Undecaprenyl-PP-MurNAc-pentapeptide-UDPGlcNAc GlcNAc transferase</fullName>
    </alternativeName>
</protein>
<evidence type="ECO:0000256" key="1">
    <source>
        <dbReference type="ARBA" id="ARBA00022475"/>
    </source>
</evidence>
<dbReference type="PANTHER" id="PTHR21015">
    <property type="entry name" value="UDP-N-ACETYLGLUCOSAMINE--N-ACETYLMURAMYL-(PENTAPEPTIDE) PYROPHOSPHORYL-UNDECAPRENOL N-ACETYLGLUCOSAMINE TRANSFERASE 1"/>
    <property type="match status" value="1"/>
</dbReference>
<keyword evidence="7 10" id="KW-0472">Membrane</keyword>
<evidence type="ECO:0000313" key="13">
    <source>
        <dbReference type="EMBL" id="AEV28411.1"/>
    </source>
</evidence>
<dbReference type="GO" id="GO:0071555">
    <property type="term" value="P:cell wall organization"/>
    <property type="evidence" value="ECO:0007669"/>
    <property type="project" value="UniProtKB-KW"/>
</dbReference>
<evidence type="ECO:0000256" key="3">
    <source>
        <dbReference type="ARBA" id="ARBA00022676"/>
    </source>
</evidence>
<keyword evidence="3 10" id="KW-0328">Glycosyltransferase</keyword>
<proteinExistence type="inferred from homology"/>
<dbReference type="eggNOG" id="COG0707">
    <property type="taxonomic scope" value="Bacteria"/>
</dbReference>
<dbReference type="OrthoDB" id="9808936at2"/>
<keyword evidence="5 10" id="KW-0133">Cell shape</keyword>
<evidence type="ECO:0000256" key="2">
    <source>
        <dbReference type="ARBA" id="ARBA00022618"/>
    </source>
</evidence>
<comment type="pathway">
    <text evidence="10">Cell wall biogenesis; peptidoglycan biosynthesis.</text>
</comment>
<dbReference type="Pfam" id="PF03033">
    <property type="entry name" value="Glyco_transf_28"/>
    <property type="match status" value="1"/>
</dbReference>
<evidence type="ECO:0000256" key="9">
    <source>
        <dbReference type="ARBA" id="ARBA00023316"/>
    </source>
</evidence>
<comment type="catalytic activity">
    <reaction evidence="10">
        <text>di-trans,octa-cis-undecaprenyl diphospho-N-acetyl-alpha-D-muramoyl-L-alanyl-D-glutamyl-meso-2,6-diaminopimeloyl-D-alanyl-D-alanine + UDP-N-acetyl-alpha-D-glucosamine = di-trans,octa-cis-undecaprenyl diphospho-[N-acetyl-alpha-D-glucosaminyl-(1-&gt;4)]-N-acetyl-alpha-D-muramoyl-L-alanyl-D-glutamyl-meso-2,6-diaminopimeloyl-D-alanyl-D-alanine + UDP + H(+)</text>
        <dbReference type="Rhea" id="RHEA:31227"/>
        <dbReference type="ChEBI" id="CHEBI:15378"/>
        <dbReference type="ChEBI" id="CHEBI:57705"/>
        <dbReference type="ChEBI" id="CHEBI:58223"/>
        <dbReference type="ChEBI" id="CHEBI:61387"/>
        <dbReference type="ChEBI" id="CHEBI:61388"/>
        <dbReference type="EC" id="2.4.1.227"/>
    </reaction>
</comment>
<dbReference type="Gene3D" id="3.40.50.2000">
    <property type="entry name" value="Glycogen Phosphorylase B"/>
    <property type="match status" value="2"/>
</dbReference>
<dbReference type="Proteomes" id="UP000005632">
    <property type="component" value="Chromosome"/>
</dbReference>
<keyword evidence="8 10" id="KW-0131">Cell cycle</keyword>
<dbReference type="EC" id="2.4.1.227" evidence="10"/>
<dbReference type="UniPathway" id="UPA00219"/>
<feature type="domain" description="Glycosyltransferase family 28 N-terminal" evidence="11">
    <location>
        <begin position="5"/>
        <end position="140"/>
    </location>
</feature>
<feature type="binding site" evidence="10">
    <location>
        <position position="194"/>
    </location>
    <ligand>
        <name>UDP-N-acetyl-alpha-D-glucosamine</name>
        <dbReference type="ChEBI" id="CHEBI:57705"/>
    </ligand>
</feature>
<comment type="similarity">
    <text evidence="10">Belongs to the glycosyltransferase 28 family. MurG subfamily.</text>
</comment>
<organism evidence="13 14">
    <name type="scientific">Sphaerochaeta pleomorpha (strain ATCC BAA-1885 / DSM 22778 / Grapes)</name>
    <dbReference type="NCBI Taxonomy" id="158190"/>
    <lineage>
        <taxon>Bacteria</taxon>
        <taxon>Pseudomonadati</taxon>
        <taxon>Spirochaetota</taxon>
        <taxon>Spirochaetia</taxon>
        <taxon>Spirochaetales</taxon>
        <taxon>Sphaerochaetaceae</taxon>
        <taxon>Sphaerochaeta</taxon>
    </lineage>
</organism>
<dbReference type="GO" id="GO:0005886">
    <property type="term" value="C:plasma membrane"/>
    <property type="evidence" value="ECO:0007669"/>
    <property type="project" value="UniProtKB-SubCell"/>
</dbReference>
<dbReference type="PANTHER" id="PTHR21015:SF27">
    <property type="entry name" value="UDP-N-ACETYLGLUCOSAMINE--N-ACETYLMURAMYL-(PENTAPEPTIDE) PYROPHOSPHORYL-UNDECAPRENOL N-ACETYLGLUCOSAMINE TRANSFERASE"/>
    <property type="match status" value="1"/>
</dbReference>
<evidence type="ECO:0000256" key="6">
    <source>
        <dbReference type="ARBA" id="ARBA00022984"/>
    </source>
</evidence>
<keyword evidence="9 10" id="KW-0961">Cell wall biogenesis/degradation</keyword>